<dbReference type="SMART" id="SM01026">
    <property type="entry name" value="Beach"/>
    <property type="match status" value="1"/>
</dbReference>
<dbReference type="InterPro" id="IPR051944">
    <property type="entry name" value="BEACH_domain_protein"/>
</dbReference>
<feature type="compositionally biased region" description="Polar residues" evidence="3">
    <location>
        <begin position="77"/>
        <end position="93"/>
    </location>
</feature>
<feature type="domain" description="BEACH" evidence="4">
    <location>
        <begin position="1"/>
        <end position="116"/>
    </location>
</feature>
<feature type="region of interest" description="Disordered" evidence="3">
    <location>
        <begin position="71"/>
        <end position="116"/>
    </location>
</feature>
<sequence>MLQKWQKRDINNFEYLMYLNTVAGRTCNDYMQYPVFPWVLADYTSEIRNRDDGVWASSEIWTDICTDGEADGKMARTDSSSLLASTPGPQQAGNKGGEKPQQDQGDVCATVGTTKL</sequence>
<dbReference type="InterPro" id="IPR000409">
    <property type="entry name" value="BEACH_dom"/>
</dbReference>
<evidence type="ECO:0000256" key="3">
    <source>
        <dbReference type="SAM" id="MobiDB-lite"/>
    </source>
</evidence>
<accession>A0ABQ9UMH1</accession>
<organism evidence="5 6">
    <name type="scientific">Saguinus oedipus</name>
    <name type="common">Cotton-top tamarin</name>
    <name type="synonym">Oedipomidas oedipus</name>
    <dbReference type="NCBI Taxonomy" id="9490"/>
    <lineage>
        <taxon>Eukaryota</taxon>
        <taxon>Metazoa</taxon>
        <taxon>Chordata</taxon>
        <taxon>Craniata</taxon>
        <taxon>Vertebrata</taxon>
        <taxon>Euteleostomi</taxon>
        <taxon>Mammalia</taxon>
        <taxon>Eutheria</taxon>
        <taxon>Euarchontoglires</taxon>
        <taxon>Primates</taxon>
        <taxon>Haplorrhini</taxon>
        <taxon>Platyrrhini</taxon>
        <taxon>Cebidae</taxon>
        <taxon>Callitrichinae</taxon>
        <taxon>Saguinus</taxon>
    </lineage>
</organism>
<keyword evidence="6" id="KW-1185">Reference proteome</keyword>
<dbReference type="Gene3D" id="1.10.1540.10">
    <property type="entry name" value="BEACH domain"/>
    <property type="match status" value="1"/>
</dbReference>
<comment type="caution">
    <text evidence="5">The sequence shown here is derived from an EMBL/GenBank/DDBJ whole genome shotgun (WGS) entry which is preliminary data.</text>
</comment>
<protein>
    <recommendedName>
        <fullName evidence="4">BEACH domain-containing protein</fullName>
    </recommendedName>
</protein>
<dbReference type="Pfam" id="PF02138">
    <property type="entry name" value="Beach"/>
    <property type="match status" value="1"/>
</dbReference>
<gene>
    <name evidence="5" type="ORF">P7K49_023727</name>
</gene>
<name>A0ABQ9UMH1_SAGOE</name>
<proteinExistence type="predicted"/>
<dbReference type="PANTHER" id="PTHR46108:SF3">
    <property type="entry name" value="WD REPEAT- AND FYVE DOMAIN-CONTAINING PROTEIN 4"/>
    <property type="match status" value="1"/>
</dbReference>
<evidence type="ECO:0000259" key="4">
    <source>
        <dbReference type="PROSITE" id="PS50197"/>
    </source>
</evidence>
<evidence type="ECO:0000256" key="2">
    <source>
        <dbReference type="ARBA" id="ARBA00022737"/>
    </source>
</evidence>
<evidence type="ECO:0000256" key="1">
    <source>
        <dbReference type="ARBA" id="ARBA00022574"/>
    </source>
</evidence>
<dbReference type="InterPro" id="IPR036372">
    <property type="entry name" value="BEACH_dom_sf"/>
</dbReference>
<evidence type="ECO:0000313" key="6">
    <source>
        <dbReference type="Proteomes" id="UP001266305"/>
    </source>
</evidence>
<keyword evidence="2" id="KW-0677">Repeat</keyword>
<dbReference type="SUPFAM" id="SSF81837">
    <property type="entry name" value="BEACH domain"/>
    <property type="match status" value="1"/>
</dbReference>
<dbReference type="PANTHER" id="PTHR46108">
    <property type="entry name" value="BLUE CHEESE"/>
    <property type="match status" value="1"/>
</dbReference>
<dbReference type="Proteomes" id="UP001266305">
    <property type="component" value="Unassembled WGS sequence"/>
</dbReference>
<reference evidence="5 6" key="1">
    <citation type="submission" date="2023-05" db="EMBL/GenBank/DDBJ databases">
        <title>B98-5 Cell Line De Novo Hybrid Assembly: An Optical Mapping Approach.</title>
        <authorList>
            <person name="Kananen K."/>
            <person name="Auerbach J.A."/>
            <person name="Kautto E."/>
            <person name="Blachly J.S."/>
        </authorList>
    </citation>
    <scope>NUCLEOTIDE SEQUENCE [LARGE SCALE GENOMIC DNA]</scope>
    <source>
        <strain evidence="5">B95-8</strain>
        <tissue evidence="5">Cell line</tissue>
    </source>
</reference>
<dbReference type="PROSITE" id="PS50197">
    <property type="entry name" value="BEACH"/>
    <property type="match status" value="1"/>
</dbReference>
<dbReference type="EMBL" id="JASSZA010000011">
    <property type="protein sequence ID" value="KAK2098276.1"/>
    <property type="molecule type" value="Genomic_DNA"/>
</dbReference>
<evidence type="ECO:0000313" key="5">
    <source>
        <dbReference type="EMBL" id="KAK2098276.1"/>
    </source>
</evidence>
<keyword evidence="1" id="KW-0853">WD repeat</keyword>